<dbReference type="InterPro" id="IPR000727">
    <property type="entry name" value="T_SNARE_dom"/>
</dbReference>
<dbReference type="Proteomes" id="UP000694867">
    <property type="component" value="Unplaced"/>
</dbReference>
<evidence type="ECO:0000313" key="7">
    <source>
        <dbReference type="Proteomes" id="UP000694867"/>
    </source>
</evidence>
<accession>A0AAJ6VW14</accession>
<dbReference type="CDD" id="cd15856">
    <property type="entry name" value="SNARE_SNAP29C"/>
    <property type="match status" value="1"/>
</dbReference>
<feature type="compositionally biased region" description="Polar residues" evidence="5">
    <location>
        <begin position="130"/>
        <end position="151"/>
    </location>
</feature>
<feature type="region of interest" description="Disordered" evidence="5">
    <location>
        <begin position="130"/>
        <end position="199"/>
    </location>
</feature>
<proteinExistence type="inferred from homology"/>
<keyword evidence="4" id="KW-0175">Coiled coil</keyword>
<dbReference type="PANTHER" id="PTHR19305">
    <property type="entry name" value="SYNAPTOSOMAL ASSOCIATED PROTEIN"/>
    <property type="match status" value="1"/>
</dbReference>
<dbReference type="PROSITE" id="PS50192">
    <property type="entry name" value="T_SNARE"/>
    <property type="match status" value="2"/>
</dbReference>
<evidence type="ECO:0000259" key="6">
    <source>
        <dbReference type="PROSITE" id="PS50192"/>
    </source>
</evidence>
<dbReference type="RefSeq" id="XP_003739370.1">
    <property type="nucleotide sequence ID" value="XM_003739322.1"/>
</dbReference>
<evidence type="ECO:0000256" key="4">
    <source>
        <dbReference type="ARBA" id="ARBA00023054"/>
    </source>
</evidence>
<feature type="compositionally biased region" description="Polar residues" evidence="5">
    <location>
        <begin position="1"/>
        <end position="10"/>
    </location>
</feature>
<feature type="region of interest" description="Disordered" evidence="5">
    <location>
        <begin position="1"/>
        <end position="22"/>
    </location>
</feature>
<gene>
    <name evidence="8" type="primary">LOC100907408</name>
</gene>
<dbReference type="GO" id="GO:0015031">
    <property type="term" value="P:protein transport"/>
    <property type="evidence" value="ECO:0007669"/>
    <property type="project" value="UniProtKB-KW"/>
</dbReference>
<keyword evidence="2" id="KW-0813">Transport</keyword>
<dbReference type="CDD" id="cd15887">
    <property type="entry name" value="SNARE_SNAP29N"/>
    <property type="match status" value="1"/>
</dbReference>
<dbReference type="GO" id="GO:0098793">
    <property type="term" value="C:presynapse"/>
    <property type="evidence" value="ECO:0007669"/>
    <property type="project" value="GOC"/>
</dbReference>
<dbReference type="GO" id="GO:0019905">
    <property type="term" value="F:syntaxin binding"/>
    <property type="evidence" value="ECO:0007669"/>
    <property type="project" value="TreeGrafter"/>
</dbReference>
<name>A0AAJ6VW14_9ACAR</name>
<protein>
    <submittedName>
        <fullName evidence="8">Synaptosomal-associated protein 29</fullName>
    </submittedName>
</protein>
<dbReference type="SMART" id="SM00397">
    <property type="entry name" value="t_SNARE"/>
    <property type="match status" value="2"/>
</dbReference>
<evidence type="ECO:0000256" key="5">
    <source>
        <dbReference type="SAM" id="MobiDB-lite"/>
    </source>
</evidence>
<dbReference type="GO" id="GO:0031629">
    <property type="term" value="P:synaptic vesicle fusion to presynaptic active zone membrane"/>
    <property type="evidence" value="ECO:0007669"/>
    <property type="project" value="TreeGrafter"/>
</dbReference>
<dbReference type="GO" id="GO:0031201">
    <property type="term" value="C:SNARE complex"/>
    <property type="evidence" value="ECO:0007669"/>
    <property type="project" value="TreeGrafter"/>
</dbReference>
<dbReference type="Gene3D" id="1.20.5.110">
    <property type="match status" value="2"/>
</dbReference>
<dbReference type="AlphaFoldDB" id="A0AAJ6VW14"/>
<dbReference type="GO" id="GO:0005484">
    <property type="term" value="F:SNAP receptor activity"/>
    <property type="evidence" value="ECO:0007669"/>
    <property type="project" value="TreeGrafter"/>
</dbReference>
<dbReference type="SUPFAM" id="SSF58038">
    <property type="entry name" value="SNARE fusion complex"/>
    <property type="match status" value="2"/>
</dbReference>
<dbReference type="GO" id="GO:0016082">
    <property type="term" value="P:synaptic vesicle priming"/>
    <property type="evidence" value="ECO:0007669"/>
    <property type="project" value="TreeGrafter"/>
</dbReference>
<dbReference type="CTD" id="9342"/>
<evidence type="ECO:0000313" key="8">
    <source>
        <dbReference type="RefSeq" id="XP_003739370.1"/>
    </source>
</evidence>
<dbReference type="FunFam" id="1.20.5.110:FF:000041">
    <property type="entry name" value="Synaptosomal-associated protein 29"/>
    <property type="match status" value="1"/>
</dbReference>
<feature type="domain" description="T-SNARE coiled-coil homology" evidence="6">
    <location>
        <begin position="54"/>
        <end position="116"/>
    </location>
</feature>
<dbReference type="GeneID" id="100907408"/>
<dbReference type="PANTHER" id="PTHR19305:SF9">
    <property type="entry name" value="SYNAPTOSOMAL-ASSOCIATED PROTEIN 29"/>
    <property type="match status" value="1"/>
</dbReference>
<evidence type="ECO:0000256" key="3">
    <source>
        <dbReference type="ARBA" id="ARBA00022927"/>
    </source>
</evidence>
<evidence type="ECO:0000256" key="1">
    <source>
        <dbReference type="ARBA" id="ARBA00009480"/>
    </source>
</evidence>
<keyword evidence="7" id="KW-1185">Reference proteome</keyword>
<organism evidence="7 8">
    <name type="scientific">Galendromus occidentalis</name>
    <name type="common">western predatory mite</name>
    <dbReference type="NCBI Taxonomy" id="34638"/>
    <lineage>
        <taxon>Eukaryota</taxon>
        <taxon>Metazoa</taxon>
        <taxon>Ecdysozoa</taxon>
        <taxon>Arthropoda</taxon>
        <taxon>Chelicerata</taxon>
        <taxon>Arachnida</taxon>
        <taxon>Acari</taxon>
        <taxon>Parasitiformes</taxon>
        <taxon>Mesostigmata</taxon>
        <taxon>Gamasina</taxon>
        <taxon>Phytoseioidea</taxon>
        <taxon>Phytoseiidae</taxon>
        <taxon>Typhlodrominae</taxon>
        <taxon>Galendromus</taxon>
    </lineage>
</organism>
<comment type="similarity">
    <text evidence="1">Belongs to the SNAP-25 family.</text>
</comment>
<sequence>MSIKSPTVNKNPFYDPDDDDVDDDTFVNYRARAYDNAEHRMYEEKRQQLLEERREVEDRMLQSSSSAVRALYETEQIGIETADELVRQGEQLKKVDRNLDDIHNVTKTTQKHLTAMKSVFSGFKNYFGRSNNTENSTSQMKSSTPEEQPSSALAAAAKKVRGDAESARQKNHPALRSRFDTSGFGAADDDDDAAVGNDKAYKNRPMTRSEMVEHKLNKDLTELSSGMSRLKTLAQGLSSELDEQCDLISTIDNKVDTADVIISSQTKQMNRLLKK</sequence>
<dbReference type="KEGG" id="goe:100907408"/>
<evidence type="ECO:0000256" key="2">
    <source>
        <dbReference type="ARBA" id="ARBA00022448"/>
    </source>
</evidence>
<reference evidence="8" key="1">
    <citation type="submission" date="2025-08" db="UniProtKB">
        <authorList>
            <consortium name="RefSeq"/>
        </authorList>
    </citation>
    <scope>IDENTIFICATION</scope>
</reference>
<keyword evidence="3" id="KW-0653">Protein transport</keyword>
<dbReference type="GO" id="GO:0005886">
    <property type="term" value="C:plasma membrane"/>
    <property type="evidence" value="ECO:0007669"/>
    <property type="project" value="TreeGrafter"/>
</dbReference>
<feature type="domain" description="T-SNARE coiled-coil homology" evidence="6">
    <location>
        <begin position="210"/>
        <end position="272"/>
    </location>
</feature>